<evidence type="ECO:0000313" key="3">
    <source>
        <dbReference type="Proteomes" id="UP000003016"/>
    </source>
</evidence>
<reference evidence="2 3" key="1">
    <citation type="submission" date="2012-02" db="EMBL/GenBank/DDBJ databases">
        <authorList>
            <person name="Harkins D.M."/>
            <person name="Madupu R."/>
            <person name="Durkin A.S."/>
            <person name="Torralba M."/>
            <person name="Methe B."/>
            <person name="Sutton G.G."/>
            <person name="Nelson K.E."/>
        </authorList>
    </citation>
    <scope>NUCLEOTIDE SEQUENCE [LARGE SCALE GENOMIC DNA]</scope>
    <source>
        <strain evidence="2 3">HK385</strain>
    </source>
</reference>
<keyword evidence="3" id="KW-1185">Reference proteome</keyword>
<accession>A0ABN0F1M4</accession>
<keyword evidence="1" id="KW-0472">Membrane</keyword>
<protein>
    <submittedName>
        <fullName evidence="2">Uncharacterized protein</fullName>
    </submittedName>
</protein>
<comment type="caution">
    <text evidence="2">The sequence shown here is derived from an EMBL/GenBank/DDBJ whole genome shotgun (WGS) entry which is preliminary data.</text>
</comment>
<gene>
    <name evidence="2" type="ORF">HMPREF1050_1442</name>
</gene>
<evidence type="ECO:0000313" key="2">
    <source>
        <dbReference type="EMBL" id="EIJ72372.1"/>
    </source>
</evidence>
<keyword evidence="1" id="KW-0812">Transmembrane</keyword>
<organism evidence="2 3">
    <name type="scientific">Haemophilus parahaemolyticus HK385</name>
    <dbReference type="NCBI Taxonomy" id="1095744"/>
    <lineage>
        <taxon>Bacteria</taxon>
        <taxon>Pseudomonadati</taxon>
        <taxon>Pseudomonadota</taxon>
        <taxon>Gammaproteobacteria</taxon>
        <taxon>Pasteurellales</taxon>
        <taxon>Pasteurellaceae</taxon>
        <taxon>Haemophilus</taxon>
    </lineage>
</organism>
<evidence type="ECO:0000256" key="1">
    <source>
        <dbReference type="SAM" id="Phobius"/>
    </source>
</evidence>
<sequence length="134" mass="15344">MLTAQAVKNTKSLVNENLQGFFVNFFYANLCFSNTYRQIKKERVEYAHFEFLLKQIGNKMDMIEILGYVASILVASSFFMKDVVKLRTINTFGAIGFVIYGLLLPTYPVAFLNTLVAGANIYYIWQALKQNNTK</sequence>
<proteinExistence type="predicted"/>
<dbReference type="EMBL" id="AJSW01000011">
    <property type="protein sequence ID" value="EIJ72372.1"/>
    <property type="molecule type" value="Genomic_DNA"/>
</dbReference>
<feature type="transmembrane region" description="Helical" evidence="1">
    <location>
        <begin position="92"/>
        <end position="125"/>
    </location>
</feature>
<dbReference type="Proteomes" id="UP000003016">
    <property type="component" value="Unassembled WGS sequence"/>
</dbReference>
<name>A0ABN0F1M4_HAEPH</name>
<keyword evidence="1" id="KW-1133">Transmembrane helix</keyword>
<feature type="transmembrane region" description="Helical" evidence="1">
    <location>
        <begin position="62"/>
        <end position="80"/>
    </location>
</feature>